<feature type="compositionally biased region" description="Basic and acidic residues" evidence="1">
    <location>
        <begin position="237"/>
        <end position="247"/>
    </location>
</feature>
<protein>
    <submittedName>
        <fullName evidence="2">Uncharacterized protein</fullName>
    </submittedName>
</protein>
<feature type="compositionally biased region" description="Basic residues" evidence="1">
    <location>
        <begin position="278"/>
        <end position="287"/>
    </location>
</feature>
<dbReference type="AlphaFoldDB" id="A0A388JQD7"/>
<evidence type="ECO:0000313" key="3">
    <source>
        <dbReference type="Proteomes" id="UP000265515"/>
    </source>
</evidence>
<sequence length="287" mass="30246">MIEQDESCAEGKENIQSSQEVGRGAEGSGIHGGGCVQRGRERDACELVDERQRARWGTRGGGNGRGDNKMVMDGRPQNVLSRQGSAGPENTSVPDVTIRPDAGKVGATSGTSHQANLAVDRAVKKTVAEPAPSLPSSNMVFIIKQMDQKEHFVLDTDAYHPLEPLAADRDPFLTQCPPQAARLAAGNRTQSRQFSKSDISMAEEINQGRAVSSAASAWQPKVRENHPSGDGQSGGVHAKDVQAEHRTTTAPLSAGDDGPARSTKGGRGAGKGSLSHLMTHRKPSASG</sequence>
<feature type="region of interest" description="Disordered" evidence="1">
    <location>
        <begin position="182"/>
        <end position="287"/>
    </location>
</feature>
<dbReference type="Gramene" id="GBG60005">
    <property type="protein sequence ID" value="GBG60005"/>
    <property type="gene ID" value="CBR_g335"/>
</dbReference>
<evidence type="ECO:0000313" key="2">
    <source>
        <dbReference type="EMBL" id="GBG60005.1"/>
    </source>
</evidence>
<dbReference type="Proteomes" id="UP000265515">
    <property type="component" value="Unassembled WGS sequence"/>
</dbReference>
<evidence type="ECO:0000256" key="1">
    <source>
        <dbReference type="SAM" id="MobiDB-lite"/>
    </source>
</evidence>
<dbReference type="EMBL" id="BFEA01000008">
    <property type="protein sequence ID" value="GBG60005.1"/>
    <property type="molecule type" value="Genomic_DNA"/>
</dbReference>
<name>A0A388JQD7_CHABU</name>
<feature type="compositionally biased region" description="Basic and acidic residues" evidence="1">
    <location>
        <begin position="38"/>
        <end position="53"/>
    </location>
</feature>
<dbReference type="OrthoDB" id="251770at2759"/>
<feature type="compositionally biased region" description="Polar residues" evidence="1">
    <location>
        <begin position="187"/>
        <end position="198"/>
    </location>
</feature>
<gene>
    <name evidence="2" type="ORF">CBR_g335</name>
</gene>
<organism evidence="2 3">
    <name type="scientific">Chara braunii</name>
    <name type="common">Braun's stonewort</name>
    <dbReference type="NCBI Taxonomy" id="69332"/>
    <lineage>
        <taxon>Eukaryota</taxon>
        <taxon>Viridiplantae</taxon>
        <taxon>Streptophyta</taxon>
        <taxon>Charophyceae</taxon>
        <taxon>Charales</taxon>
        <taxon>Characeae</taxon>
        <taxon>Chara</taxon>
    </lineage>
</organism>
<proteinExistence type="predicted"/>
<feature type="region of interest" description="Disordered" evidence="1">
    <location>
        <begin position="1"/>
        <end position="113"/>
    </location>
</feature>
<comment type="caution">
    <text evidence="2">The sequence shown here is derived from an EMBL/GenBank/DDBJ whole genome shotgun (WGS) entry which is preliminary data.</text>
</comment>
<keyword evidence="3" id="KW-1185">Reference proteome</keyword>
<accession>A0A388JQD7</accession>
<feature type="compositionally biased region" description="Gly residues" evidence="1">
    <location>
        <begin position="24"/>
        <end position="36"/>
    </location>
</feature>
<feature type="compositionally biased region" description="Polar residues" evidence="1">
    <location>
        <begin position="78"/>
        <end position="94"/>
    </location>
</feature>
<reference evidence="2 3" key="1">
    <citation type="journal article" date="2018" name="Cell">
        <title>The Chara Genome: Secondary Complexity and Implications for Plant Terrestrialization.</title>
        <authorList>
            <person name="Nishiyama T."/>
            <person name="Sakayama H."/>
            <person name="Vries J.D."/>
            <person name="Buschmann H."/>
            <person name="Saint-Marcoux D."/>
            <person name="Ullrich K.K."/>
            <person name="Haas F.B."/>
            <person name="Vanderstraeten L."/>
            <person name="Becker D."/>
            <person name="Lang D."/>
            <person name="Vosolsobe S."/>
            <person name="Rombauts S."/>
            <person name="Wilhelmsson P.K.I."/>
            <person name="Janitza P."/>
            <person name="Kern R."/>
            <person name="Heyl A."/>
            <person name="Rumpler F."/>
            <person name="Villalobos L.I.A.C."/>
            <person name="Clay J.M."/>
            <person name="Skokan R."/>
            <person name="Toyoda A."/>
            <person name="Suzuki Y."/>
            <person name="Kagoshima H."/>
            <person name="Schijlen E."/>
            <person name="Tajeshwar N."/>
            <person name="Catarino B."/>
            <person name="Hetherington A.J."/>
            <person name="Saltykova A."/>
            <person name="Bonnot C."/>
            <person name="Breuninger H."/>
            <person name="Symeonidi A."/>
            <person name="Radhakrishnan G.V."/>
            <person name="Van Nieuwerburgh F."/>
            <person name="Deforce D."/>
            <person name="Chang C."/>
            <person name="Karol K.G."/>
            <person name="Hedrich R."/>
            <person name="Ulvskov P."/>
            <person name="Glockner G."/>
            <person name="Delwiche C.F."/>
            <person name="Petrasek J."/>
            <person name="Van de Peer Y."/>
            <person name="Friml J."/>
            <person name="Beilby M."/>
            <person name="Dolan L."/>
            <person name="Kohara Y."/>
            <person name="Sugano S."/>
            <person name="Fujiyama A."/>
            <person name="Delaux P.-M."/>
            <person name="Quint M."/>
            <person name="TheiBen G."/>
            <person name="Hagemann M."/>
            <person name="Harholt J."/>
            <person name="Dunand C."/>
            <person name="Zachgo S."/>
            <person name="Langdale J."/>
            <person name="Maumus F."/>
            <person name="Straeten D.V.D."/>
            <person name="Gould S.B."/>
            <person name="Rensing S.A."/>
        </authorList>
    </citation>
    <scope>NUCLEOTIDE SEQUENCE [LARGE SCALE GENOMIC DNA]</scope>
    <source>
        <strain evidence="2 3">S276</strain>
    </source>
</reference>